<keyword evidence="9" id="KW-1185">Reference proteome</keyword>
<dbReference type="EMBL" id="BAAACW010000144">
    <property type="protein sequence ID" value="GAA0369961.1"/>
    <property type="molecule type" value="Genomic_DNA"/>
</dbReference>
<name>A0ABN0XQ40_9LACT</name>
<evidence type="ECO:0000256" key="2">
    <source>
        <dbReference type="ARBA" id="ARBA00005642"/>
    </source>
</evidence>
<evidence type="ECO:0000259" key="7">
    <source>
        <dbReference type="Pfam" id="PF16198"/>
    </source>
</evidence>
<dbReference type="EC" id="5.4.99.25" evidence="5"/>
<dbReference type="Proteomes" id="UP001501166">
    <property type="component" value="Unassembled WGS sequence"/>
</dbReference>
<keyword evidence="4 5" id="KW-0413">Isomerase</keyword>
<proteinExistence type="inferred from homology"/>
<comment type="catalytic activity">
    <reaction evidence="1 5">
        <text>uridine(55) in tRNA = pseudouridine(55) in tRNA</text>
        <dbReference type="Rhea" id="RHEA:42532"/>
        <dbReference type="Rhea" id="RHEA-COMP:10101"/>
        <dbReference type="Rhea" id="RHEA-COMP:10102"/>
        <dbReference type="ChEBI" id="CHEBI:65314"/>
        <dbReference type="ChEBI" id="CHEBI:65315"/>
        <dbReference type="EC" id="5.4.99.25"/>
    </reaction>
</comment>
<dbReference type="InterPro" id="IPR002501">
    <property type="entry name" value="PsdUridine_synth_N"/>
</dbReference>
<dbReference type="SUPFAM" id="SSF55120">
    <property type="entry name" value="Pseudouridine synthase"/>
    <property type="match status" value="1"/>
</dbReference>
<accession>A0ABN0XQ40</accession>
<dbReference type="InterPro" id="IPR020103">
    <property type="entry name" value="PsdUridine_synth_cat_dom_sf"/>
</dbReference>
<dbReference type="HAMAP" id="MF_01080">
    <property type="entry name" value="TruB_bact"/>
    <property type="match status" value="1"/>
</dbReference>
<evidence type="ECO:0000256" key="1">
    <source>
        <dbReference type="ARBA" id="ARBA00000385"/>
    </source>
</evidence>
<evidence type="ECO:0000256" key="3">
    <source>
        <dbReference type="ARBA" id="ARBA00022694"/>
    </source>
</evidence>
<reference evidence="8 9" key="1">
    <citation type="journal article" date="2019" name="Int. J. Syst. Evol. Microbiol.">
        <title>The Global Catalogue of Microorganisms (GCM) 10K type strain sequencing project: providing services to taxonomists for standard genome sequencing and annotation.</title>
        <authorList>
            <consortium name="The Broad Institute Genomics Platform"/>
            <consortium name="The Broad Institute Genome Sequencing Center for Infectious Disease"/>
            <person name="Wu L."/>
            <person name="Ma J."/>
        </authorList>
    </citation>
    <scope>NUCLEOTIDE SEQUENCE [LARGE SCALE GENOMIC DNA]</scope>
    <source>
        <strain evidence="8 9">JCM 12662</strain>
    </source>
</reference>
<dbReference type="NCBIfam" id="TIGR00431">
    <property type="entry name" value="TruB"/>
    <property type="match status" value="1"/>
</dbReference>
<dbReference type="CDD" id="cd02573">
    <property type="entry name" value="PseudoU_synth_EcTruB"/>
    <property type="match status" value="1"/>
</dbReference>
<dbReference type="PANTHER" id="PTHR13767">
    <property type="entry name" value="TRNA-PSEUDOURIDINE SYNTHASE"/>
    <property type="match status" value="1"/>
</dbReference>
<feature type="domain" description="Pseudouridine synthase II N-terminal" evidence="6">
    <location>
        <begin position="23"/>
        <end position="179"/>
    </location>
</feature>
<dbReference type="RefSeq" id="WP_343756609.1">
    <property type="nucleotide sequence ID" value="NZ_BAAACW010000144.1"/>
</dbReference>
<dbReference type="PANTHER" id="PTHR13767:SF2">
    <property type="entry name" value="PSEUDOURIDYLATE SYNTHASE TRUB1"/>
    <property type="match status" value="1"/>
</dbReference>
<dbReference type="InterPro" id="IPR014780">
    <property type="entry name" value="tRNA_psdUridine_synth_TruB"/>
</dbReference>
<evidence type="ECO:0000256" key="5">
    <source>
        <dbReference type="HAMAP-Rule" id="MF_01080"/>
    </source>
</evidence>
<dbReference type="Pfam" id="PF16198">
    <property type="entry name" value="TruB_C_2"/>
    <property type="match status" value="1"/>
</dbReference>
<evidence type="ECO:0000313" key="9">
    <source>
        <dbReference type="Proteomes" id="UP001501166"/>
    </source>
</evidence>
<feature type="domain" description="tRNA pseudouridylate synthase B C-terminal" evidence="7">
    <location>
        <begin position="180"/>
        <end position="238"/>
    </location>
</feature>
<protein>
    <recommendedName>
        <fullName evidence="5">tRNA pseudouridine synthase B</fullName>
        <ecNumber evidence="5">5.4.99.25</ecNumber>
    </recommendedName>
    <alternativeName>
        <fullName evidence="5">tRNA pseudouridine(55) synthase</fullName>
        <shortName evidence="5">Psi55 synthase</shortName>
    </alternativeName>
    <alternativeName>
        <fullName evidence="5">tRNA pseudouridylate synthase</fullName>
    </alternativeName>
    <alternativeName>
        <fullName evidence="5">tRNA-uridine isomerase</fullName>
    </alternativeName>
</protein>
<feature type="active site" description="Nucleophile" evidence="5">
    <location>
        <position position="38"/>
    </location>
</feature>
<comment type="caution">
    <text evidence="8">The sequence shown here is derived from an EMBL/GenBank/DDBJ whole genome shotgun (WGS) entry which is preliminary data.</text>
</comment>
<gene>
    <name evidence="5 8" type="primary">truB</name>
    <name evidence="8" type="ORF">GCM10008932_21910</name>
</gene>
<dbReference type="Gene3D" id="3.30.2350.10">
    <property type="entry name" value="Pseudouridine synthase"/>
    <property type="match status" value="1"/>
</dbReference>
<dbReference type="Pfam" id="PF01509">
    <property type="entry name" value="TruB_N"/>
    <property type="match status" value="1"/>
</dbReference>
<evidence type="ECO:0000313" key="8">
    <source>
        <dbReference type="EMBL" id="GAA0369961.1"/>
    </source>
</evidence>
<keyword evidence="3 5" id="KW-0819">tRNA processing</keyword>
<organism evidence="8 9">
    <name type="scientific">Alkalibacterium iburiense</name>
    <dbReference type="NCBI Taxonomy" id="290589"/>
    <lineage>
        <taxon>Bacteria</taxon>
        <taxon>Bacillati</taxon>
        <taxon>Bacillota</taxon>
        <taxon>Bacilli</taxon>
        <taxon>Lactobacillales</taxon>
        <taxon>Carnobacteriaceae</taxon>
        <taxon>Alkalibacterium</taxon>
    </lineage>
</organism>
<comment type="similarity">
    <text evidence="2 5">Belongs to the pseudouridine synthase TruB family. Type 1 subfamily.</text>
</comment>
<comment type="function">
    <text evidence="5">Responsible for synthesis of pseudouridine from uracil-55 in the psi GC loop of transfer RNAs.</text>
</comment>
<evidence type="ECO:0000259" key="6">
    <source>
        <dbReference type="Pfam" id="PF01509"/>
    </source>
</evidence>
<evidence type="ECO:0000256" key="4">
    <source>
        <dbReference type="ARBA" id="ARBA00023235"/>
    </source>
</evidence>
<dbReference type="InterPro" id="IPR032819">
    <property type="entry name" value="TruB_C"/>
</dbReference>
<sequence>MEGLIPLWKEVGMTSHDCVFKLRKIVRMKKIGHSGTLDPDVDGVLPVALGKATKVIEYMMNSRKVYTGEITFGESTTTEDSSGELINKTAVSEEITEEEVDRVLSSFEGEITQIPPMYSAVKVKGKRLYEYAREGLEVERPSRQVTIHSFERTSPLHFDKDKKTARFSFRVACSKGTYVRTLAVDTGLRFNLPSHMSQLTRVESSGFTKDQAFTLKEIEELFHSDKIEEALYPLETVLKSLPSYTLSEEEYGKVKNGSLLPLEDFMSSSENECVFYYKNQAVAIYGPHPTKDKMIKPIKVLRNELKV</sequence>